<feature type="region of interest" description="Disordered" evidence="1">
    <location>
        <begin position="123"/>
        <end position="207"/>
    </location>
</feature>
<feature type="region of interest" description="Disordered" evidence="1">
    <location>
        <begin position="377"/>
        <end position="399"/>
    </location>
</feature>
<sequence>MDEKTHRPPRECATFSRPERPQLRFVFLREGSGIAEFTAPVARLSFRFDPRCYVSAFMVQWQREEVLHDKAVLISGDIGLFRRLEAHLVYGEPLNEGDTRILRDEQMFPNFIVFSNTDHGVDAGSAGDGGAQAAAGASDEAPGNAGAASGSRERGGEVCGTNGNAGAPPPAPAFPQSHPPASPSLSQQPTDMDDGSQPDAPLALPDAPLALPPFPFPHLALPPFPFPHLALPSRSAAPPPSRRPPALNLRDKQETGQPAAAAAAAAAVPPPAFEPIVHVKREDESEMGQEDAYSMHAEAAAGMQEGYEGYGDHGGMGEGEGEEWAVACGEGGDVGVGVDGLGEGAVEGGGVCPCSVASCWTSAAVRAGTGVSATPGTGGAFGTAAARHPSRRRSSPKSAGFIQHAAVGDLKSTRRDHCRSWWTATGRSASAPRATTTPTTAATSTDPPAQQLLLESIAIVVAPKRVGFFMLTGMPSDWINWTGFHNHDDRKQPLYRGP</sequence>
<feature type="region of interest" description="Disordered" evidence="1">
    <location>
        <begin position="423"/>
        <end position="446"/>
    </location>
</feature>
<dbReference type="VEuPathDB" id="CryptoDB:Vbra_19663"/>
<feature type="compositionally biased region" description="Pro residues" evidence="1">
    <location>
        <begin position="167"/>
        <end position="182"/>
    </location>
</feature>
<dbReference type="Proteomes" id="UP000041254">
    <property type="component" value="Unassembled WGS sequence"/>
</dbReference>
<dbReference type="InParanoid" id="A0A0G4H6T9"/>
<proteinExistence type="predicted"/>
<name>A0A0G4H6T9_VITBC</name>
<evidence type="ECO:0000256" key="1">
    <source>
        <dbReference type="SAM" id="MobiDB-lite"/>
    </source>
</evidence>
<evidence type="ECO:0000313" key="3">
    <source>
        <dbReference type="Proteomes" id="UP000041254"/>
    </source>
</evidence>
<organism evidence="2 3">
    <name type="scientific">Vitrella brassicaformis (strain CCMP3155)</name>
    <dbReference type="NCBI Taxonomy" id="1169540"/>
    <lineage>
        <taxon>Eukaryota</taxon>
        <taxon>Sar</taxon>
        <taxon>Alveolata</taxon>
        <taxon>Colpodellida</taxon>
        <taxon>Vitrellaceae</taxon>
        <taxon>Vitrella</taxon>
    </lineage>
</organism>
<reference evidence="2 3" key="1">
    <citation type="submission" date="2014-11" db="EMBL/GenBank/DDBJ databases">
        <authorList>
            <person name="Zhu J."/>
            <person name="Qi W."/>
            <person name="Song R."/>
        </authorList>
    </citation>
    <scope>NUCLEOTIDE SEQUENCE [LARGE SCALE GENOMIC DNA]</scope>
</reference>
<accession>A0A0G4H6T9</accession>
<dbReference type="AlphaFoldDB" id="A0A0G4H6T9"/>
<protein>
    <submittedName>
        <fullName evidence="2">Uncharacterized protein</fullName>
    </submittedName>
</protein>
<dbReference type="EMBL" id="CDMY01001036">
    <property type="protein sequence ID" value="CEM39403.1"/>
    <property type="molecule type" value="Genomic_DNA"/>
</dbReference>
<feature type="compositionally biased region" description="Low complexity" evidence="1">
    <location>
        <begin position="131"/>
        <end position="150"/>
    </location>
</feature>
<feature type="compositionally biased region" description="Low complexity" evidence="1">
    <location>
        <begin position="258"/>
        <end position="267"/>
    </location>
</feature>
<gene>
    <name evidence="2" type="ORF">Vbra_19663</name>
</gene>
<evidence type="ECO:0000313" key="2">
    <source>
        <dbReference type="EMBL" id="CEM39403.1"/>
    </source>
</evidence>
<feature type="region of interest" description="Disordered" evidence="1">
    <location>
        <begin position="232"/>
        <end position="267"/>
    </location>
</feature>
<feature type="compositionally biased region" description="Low complexity" evidence="1">
    <location>
        <begin position="198"/>
        <end position="207"/>
    </location>
</feature>
<keyword evidence="3" id="KW-1185">Reference proteome</keyword>